<comment type="caution">
    <text evidence="2">The sequence shown here is derived from an EMBL/GenBank/DDBJ whole genome shotgun (WGS) entry which is preliminary data.</text>
</comment>
<gene>
    <name evidence="2" type="ORF">PENANT_c070G09000</name>
</gene>
<evidence type="ECO:0000313" key="2">
    <source>
        <dbReference type="EMBL" id="OQD78944.1"/>
    </source>
</evidence>
<organism evidence="2 3">
    <name type="scientific">Penicillium antarcticum</name>
    <dbReference type="NCBI Taxonomy" id="416450"/>
    <lineage>
        <taxon>Eukaryota</taxon>
        <taxon>Fungi</taxon>
        <taxon>Dikarya</taxon>
        <taxon>Ascomycota</taxon>
        <taxon>Pezizomycotina</taxon>
        <taxon>Eurotiomycetes</taxon>
        <taxon>Eurotiomycetidae</taxon>
        <taxon>Eurotiales</taxon>
        <taxon>Aspergillaceae</taxon>
        <taxon>Penicillium</taxon>
    </lineage>
</organism>
<feature type="compositionally biased region" description="Polar residues" evidence="1">
    <location>
        <begin position="187"/>
        <end position="201"/>
    </location>
</feature>
<accession>A0A1V6PPN5</accession>
<feature type="region of interest" description="Disordered" evidence="1">
    <location>
        <begin position="181"/>
        <end position="201"/>
    </location>
</feature>
<name>A0A1V6PPN5_9EURO</name>
<dbReference type="EMBL" id="MDYN01000070">
    <property type="protein sequence ID" value="OQD78944.1"/>
    <property type="molecule type" value="Genomic_DNA"/>
</dbReference>
<dbReference type="Proteomes" id="UP000191672">
    <property type="component" value="Unassembled WGS sequence"/>
</dbReference>
<evidence type="ECO:0000313" key="3">
    <source>
        <dbReference type="Proteomes" id="UP000191672"/>
    </source>
</evidence>
<dbReference type="AlphaFoldDB" id="A0A1V6PPN5"/>
<evidence type="ECO:0000256" key="1">
    <source>
        <dbReference type="SAM" id="MobiDB-lite"/>
    </source>
</evidence>
<sequence length="213" mass="23528">MAVNNLAAYLPTRRDGDETTRECSEFSAEEIATSMTQSGSVVAVANNTLARMGSRLNMHANAEPIPQEPMDAIDEQTIAWMGSTLNMHANAEPIPQEPMDTIDEQTIAWMGSTLNMHANAETMPQEPMDAIDEQAVAWMGSTLNMHANAEPIPQISRDVLQNRDTLGSHGAIASLEVEHRDPESHIPNETSNNSSQYHWSVPRQQTHWDVVVK</sequence>
<proteinExistence type="predicted"/>
<reference evidence="3" key="1">
    <citation type="journal article" date="2017" name="Nat. Microbiol.">
        <title>Global analysis of biosynthetic gene clusters reveals vast potential of secondary metabolite production in Penicillium species.</title>
        <authorList>
            <person name="Nielsen J.C."/>
            <person name="Grijseels S."/>
            <person name="Prigent S."/>
            <person name="Ji B."/>
            <person name="Dainat J."/>
            <person name="Nielsen K.F."/>
            <person name="Frisvad J.C."/>
            <person name="Workman M."/>
            <person name="Nielsen J."/>
        </authorList>
    </citation>
    <scope>NUCLEOTIDE SEQUENCE [LARGE SCALE GENOMIC DNA]</scope>
    <source>
        <strain evidence="3">IBT 31811</strain>
    </source>
</reference>
<keyword evidence="3" id="KW-1185">Reference proteome</keyword>
<protein>
    <submittedName>
        <fullName evidence="2">Uncharacterized protein</fullName>
    </submittedName>
</protein>